<accession>A0ABT0Y2N3</accession>
<dbReference type="EMBL" id="JAMQOL010000030">
    <property type="protein sequence ID" value="MCM4080281.1"/>
    <property type="molecule type" value="Genomic_DNA"/>
</dbReference>
<dbReference type="Proteomes" id="UP001523216">
    <property type="component" value="Unassembled WGS sequence"/>
</dbReference>
<evidence type="ECO:0000313" key="1">
    <source>
        <dbReference type="EMBL" id="MCM4080281.1"/>
    </source>
</evidence>
<reference evidence="1 2" key="1">
    <citation type="submission" date="2022-06" db="EMBL/GenBank/DDBJ databases">
        <title>Actinoplanes abujensis sp. nov., isolated from Nigerian arid soil.</title>
        <authorList>
            <person name="Ding P."/>
        </authorList>
    </citation>
    <scope>NUCLEOTIDE SEQUENCE [LARGE SCALE GENOMIC DNA]</scope>
    <source>
        <strain evidence="2">TRM88002</strain>
    </source>
</reference>
<organism evidence="1 2">
    <name type="scientific">Paractinoplanes hotanensis</name>
    <dbReference type="NCBI Taxonomy" id="2906497"/>
    <lineage>
        <taxon>Bacteria</taxon>
        <taxon>Bacillati</taxon>
        <taxon>Actinomycetota</taxon>
        <taxon>Actinomycetes</taxon>
        <taxon>Micromonosporales</taxon>
        <taxon>Micromonosporaceae</taxon>
        <taxon>Paractinoplanes</taxon>
    </lineage>
</organism>
<name>A0ABT0Y2N3_9ACTN</name>
<keyword evidence="2" id="KW-1185">Reference proteome</keyword>
<comment type="caution">
    <text evidence="1">The sequence shown here is derived from an EMBL/GenBank/DDBJ whole genome shotgun (WGS) entry which is preliminary data.</text>
</comment>
<protein>
    <submittedName>
        <fullName evidence="1">Uncharacterized protein</fullName>
    </submittedName>
</protein>
<proteinExistence type="predicted"/>
<sequence length="149" mass="16440">MSDSEFSPDALRTLIRAGAWIDRPDARKAAVHLLTFTKLPDQPGFAELVEVVQIPEYDDGQDIQVAVIRDWAAVFALPAVARLSEDDRRLLALAESLLTGQPVDLAANVAVSGHDHALRIMEAMVIATGYHMKYTLTPTARLTTRYAQR</sequence>
<gene>
    <name evidence="1" type="ORF">LXN57_22120</name>
</gene>
<dbReference type="RefSeq" id="WP_251800078.1">
    <property type="nucleotide sequence ID" value="NZ_JAMQOL010000030.1"/>
</dbReference>
<evidence type="ECO:0000313" key="2">
    <source>
        <dbReference type="Proteomes" id="UP001523216"/>
    </source>
</evidence>